<accession>A0A9W8IG98</accession>
<reference evidence="1" key="1">
    <citation type="submission" date="2022-07" db="EMBL/GenBank/DDBJ databases">
        <title>Phylogenomic reconstructions and comparative analyses of Kickxellomycotina fungi.</title>
        <authorList>
            <person name="Reynolds N.K."/>
            <person name="Stajich J.E."/>
            <person name="Barry K."/>
            <person name="Grigoriev I.V."/>
            <person name="Crous P."/>
            <person name="Smith M.E."/>
        </authorList>
    </citation>
    <scope>NUCLEOTIDE SEQUENCE</scope>
    <source>
        <strain evidence="1">NRRL 1566</strain>
    </source>
</reference>
<evidence type="ECO:0000313" key="1">
    <source>
        <dbReference type="EMBL" id="KAJ2849988.1"/>
    </source>
</evidence>
<organism evidence="1 2">
    <name type="scientific">Coemansia brasiliensis</name>
    <dbReference type="NCBI Taxonomy" id="2650707"/>
    <lineage>
        <taxon>Eukaryota</taxon>
        <taxon>Fungi</taxon>
        <taxon>Fungi incertae sedis</taxon>
        <taxon>Zoopagomycota</taxon>
        <taxon>Kickxellomycotina</taxon>
        <taxon>Kickxellomycetes</taxon>
        <taxon>Kickxellales</taxon>
        <taxon>Kickxellaceae</taxon>
        <taxon>Coemansia</taxon>
    </lineage>
</organism>
<dbReference type="OrthoDB" id="5518786at2759"/>
<evidence type="ECO:0000313" key="2">
    <source>
        <dbReference type="Proteomes" id="UP001139887"/>
    </source>
</evidence>
<keyword evidence="2" id="KW-1185">Reference proteome</keyword>
<comment type="caution">
    <text evidence="1">The sequence shown here is derived from an EMBL/GenBank/DDBJ whole genome shotgun (WGS) entry which is preliminary data.</text>
</comment>
<dbReference type="EMBL" id="JANBUW010000049">
    <property type="protein sequence ID" value="KAJ2849988.1"/>
    <property type="molecule type" value="Genomic_DNA"/>
</dbReference>
<gene>
    <name evidence="1" type="ORF">IWW36_002251</name>
</gene>
<proteinExistence type="predicted"/>
<sequence>MANIAATFTSGLVLGSGAVCAFATFFTEQAHFINYKLKRASTELTNATESTKVPLPTWKESTPEIMSIYEQFSARISGNAIPLAKSRWNDTISSAANKLAQVDIDADKLVTALRRE</sequence>
<protein>
    <submittedName>
        <fullName evidence="1">Uncharacterized protein</fullName>
    </submittedName>
</protein>
<dbReference type="Proteomes" id="UP001139887">
    <property type="component" value="Unassembled WGS sequence"/>
</dbReference>
<name>A0A9W8IG98_9FUNG</name>
<dbReference type="AlphaFoldDB" id="A0A9W8IG98"/>